<organism evidence="2 3">
    <name type="scientific">Fusarium torulosum</name>
    <dbReference type="NCBI Taxonomy" id="33205"/>
    <lineage>
        <taxon>Eukaryota</taxon>
        <taxon>Fungi</taxon>
        <taxon>Dikarya</taxon>
        <taxon>Ascomycota</taxon>
        <taxon>Pezizomycotina</taxon>
        <taxon>Sordariomycetes</taxon>
        <taxon>Hypocreomycetidae</taxon>
        <taxon>Hypocreales</taxon>
        <taxon>Nectriaceae</taxon>
        <taxon>Fusarium</taxon>
    </lineage>
</organism>
<name>A0AAE8SDW8_9HYPO</name>
<dbReference type="AlphaFoldDB" id="A0AAE8SDW8"/>
<proteinExistence type="predicted"/>
<protein>
    <submittedName>
        <fullName evidence="2">Uncharacterized protein</fullName>
    </submittedName>
</protein>
<evidence type="ECO:0000256" key="1">
    <source>
        <dbReference type="SAM" id="Coils"/>
    </source>
</evidence>
<evidence type="ECO:0000313" key="2">
    <source>
        <dbReference type="EMBL" id="SPJ71896.1"/>
    </source>
</evidence>
<keyword evidence="1" id="KW-0175">Coiled coil</keyword>
<sequence length="95" mass="10870">MEAHIAELQAWRRDCETVNINVDQRLEELNKLLAEQITNLKKDNEAVREDFASNQVFHKGVKSELSAYKVSFDSDITRILSKDGINHETRGGGKR</sequence>
<keyword evidence="3" id="KW-1185">Reference proteome</keyword>
<dbReference type="EMBL" id="ONZP01000050">
    <property type="protein sequence ID" value="SPJ71896.1"/>
    <property type="molecule type" value="Genomic_DNA"/>
</dbReference>
<accession>A0AAE8SDW8</accession>
<comment type="caution">
    <text evidence="2">The sequence shown here is derived from an EMBL/GenBank/DDBJ whole genome shotgun (WGS) entry which is preliminary data.</text>
</comment>
<feature type="coiled-coil region" evidence="1">
    <location>
        <begin position="23"/>
        <end position="50"/>
    </location>
</feature>
<evidence type="ECO:0000313" key="3">
    <source>
        <dbReference type="Proteomes" id="UP001187734"/>
    </source>
</evidence>
<gene>
    <name evidence="2" type="ORF">FTOL_01624</name>
</gene>
<dbReference type="Proteomes" id="UP001187734">
    <property type="component" value="Unassembled WGS sequence"/>
</dbReference>
<reference evidence="2" key="1">
    <citation type="submission" date="2018-03" db="EMBL/GenBank/DDBJ databases">
        <authorList>
            <person name="Guldener U."/>
        </authorList>
    </citation>
    <scope>NUCLEOTIDE SEQUENCE</scope>
</reference>